<protein>
    <submittedName>
        <fullName evidence="4">Ribosomal_L18e/L15P domain-containing protein</fullName>
    </submittedName>
</protein>
<sequence>MRSSIKVGTGFAFRENLGTAPNIGITEVRLRSYKFGDHQTRAVLEVVDKIARVRGLRVKDVGSRVKDGAPVDPECAFWRKRSSPFDRKQRKGGQGLECRPSYSKARTGQRLEKGKLSV</sequence>
<evidence type="ECO:0000256" key="1">
    <source>
        <dbReference type="SAM" id="MobiDB-lite"/>
    </source>
</evidence>
<evidence type="ECO:0000313" key="2">
    <source>
        <dbReference type="EMBL" id="VDM37532.1"/>
    </source>
</evidence>
<feature type="region of interest" description="Disordered" evidence="1">
    <location>
        <begin position="85"/>
        <end position="118"/>
    </location>
</feature>
<evidence type="ECO:0000313" key="3">
    <source>
        <dbReference type="Proteomes" id="UP000050794"/>
    </source>
</evidence>
<feature type="compositionally biased region" description="Basic and acidic residues" evidence="1">
    <location>
        <begin position="109"/>
        <end position="118"/>
    </location>
</feature>
<keyword evidence="3" id="KW-1185">Reference proteome</keyword>
<dbReference type="EMBL" id="UYWY01019457">
    <property type="protein sequence ID" value="VDM37532.1"/>
    <property type="molecule type" value="Genomic_DNA"/>
</dbReference>
<reference evidence="4" key="1">
    <citation type="submission" date="2016-06" db="UniProtKB">
        <authorList>
            <consortium name="WormBaseParasite"/>
        </authorList>
    </citation>
    <scope>IDENTIFICATION</scope>
</reference>
<accession>A0A183UCK9</accession>
<dbReference type="WBParaSite" id="TCNE_0000622901-mRNA-1">
    <property type="protein sequence ID" value="TCNE_0000622901-mRNA-1"/>
    <property type="gene ID" value="TCNE_0000622901"/>
</dbReference>
<reference evidence="2 3" key="2">
    <citation type="submission" date="2018-11" db="EMBL/GenBank/DDBJ databases">
        <authorList>
            <consortium name="Pathogen Informatics"/>
        </authorList>
    </citation>
    <scope>NUCLEOTIDE SEQUENCE [LARGE SCALE GENOMIC DNA]</scope>
</reference>
<evidence type="ECO:0000313" key="4">
    <source>
        <dbReference type="WBParaSite" id="TCNE_0000622901-mRNA-1"/>
    </source>
</evidence>
<dbReference type="Proteomes" id="UP000050794">
    <property type="component" value="Unassembled WGS sequence"/>
</dbReference>
<organism evidence="3 4">
    <name type="scientific">Toxocara canis</name>
    <name type="common">Canine roundworm</name>
    <dbReference type="NCBI Taxonomy" id="6265"/>
    <lineage>
        <taxon>Eukaryota</taxon>
        <taxon>Metazoa</taxon>
        <taxon>Ecdysozoa</taxon>
        <taxon>Nematoda</taxon>
        <taxon>Chromadorea</taxon>
        <taxon>Rhabditida</taxon>
        <taxon>Spirurina</taxon>
        <taxon>Ascaridomorpha</taxon>
        <taxon>Ascaridoidea</taxon>
        <taxon>Toxocaridae</taxon>
        <taxon>Toxocara</taxon>
    </lineage>
</organism>
<gene>
    <name evidence="2" type="ORF">TCNE_LOCUS6229</name>
</gene>
<name>A0A183UCK9_TOXCA</name>
<proteinExistence type="predicted"/>
<dbReference type="AlphaFoldDB" id="A0A183UCK9"/>